<dbReference type="AlphaFoldDB" id="A0A3L6RY12"/>
<proteinExistence type="predicted"/>
<dbReference type="EMBL" id="PQIB02000006">
    <property type="protein sequence ID" value="RLN11886.1"/>
    <property type="molecule type" value="Genomic_DNA"/>
</dbReference>
<accession>A0A3L6RY12</accession>
<dbReference type="PANTHER" id="PTHR33026">
    <property type="entry name" value="OS06G0360600 PROTEIN"/>
    <property type="match status" value="1"/>
</dbReference>
<keyword evidence="3" id="KW-1185">Reference proteome</keyword>
<organism evidence="2 3">
    <name type="scientific">Panicum miliaceum</name>
    <name type="common">Proso millet</name>
    <name type="synonym">Broomcorn millet</name>
    <dbReference type="NCBI Taxonomy" id="4540"/>
    <lineage>
        <taxon>Eukaryota</taxon>
        <taxon>Viridiplantae</taxon>
        <taxon>Streptophyta</taxon>
        <taxon>Embryophyta</taxon>
        <taxon>Tracheophyta</taxon>
        <taxon>Spermatophyta</taxon>
        <taxon>Magnoliopsida</taxon>
        <taxon>Liliopsida</taxon>
        <taxon>Poales</taxon>
        <taxon>Poaceae</taxon>
        <taxon>PACMAD clade</taxon>
        <taxon>Panicoideae</taxon>
        <taxon>Panicodae</taxon>
        <taxon>Paniceae</taxon>
        <taxon>Panicinae</taxon>
        <taxon>Panicum</taxon>
        <taxon>Panicum sect. Panicum</taxon>
    </lineage>
</organism>
<protein>
    <submittedName>
        <fullName evidence="2">Orf3</fullName>
    </submittedName>
</protein>
<dbReference type="Proteomes" id="UP000275267">
    <property type="component" value="Unassembled WGS sequence"/>
</dbReference>
<name>A0A3L6RY12_PANMI</name>
<dbReference type="InterPro" id="IPR007321">
    <property type="entry name" value="Transposase_28"/>
</dbReference>
<evidence type="ECO:0000313" key="2">
    <source>
        <dbReference type="EMBL" id="RLN11886.1"/>
    </source>
</evidence>
<dbReference type="Pfam" id="PF04195">
    <property type="entry name" value="Transposase_28"/>
    <property type="match status" value="1"/>
</dbReference>
<comment type="caution">
    <text evidence="2">The sequence shown here is derived from an EMBL/GenBank/DDBJ whole genome shotgun (WGS) entry which is preliminary data.</text>
</comment>
<gene>
    <name evidence="2" type="ORF">C2845_PM09G10630</name>
</gene>
<evidence type="ECO:0000259" key="1">
    <source>
        <dbReference type="Pfam" id="PF04195"/>
    </source>
</evidence>
<dbReference type="OrthoDB" id="685425at2759"/>
<feature type="domain" description="Transposase (putative) gypsy type" evidence="1">
    <location>
        <begin position="67"/>
        <end position="134"/>
    </location>
</feature>
<dbReference type="PANTHER" id="PTHR33026:SF7">
    <property type="entry name" value="OS03G0100275 PROTEIN"/>
    <property type="match status" value="1"/>
</dbReference>
<evidence type="ECO:0000313" key="3">
    <source>
        <dbReference type="Proteomes" id="UP000275267"/>
    </source>
</evidence>
<reference evidence="3" key="1">
    <citation type="journal article" date="2019" name="Nat. Commun.">
        <title>The genome of broomcorn millet.</title>
        <authorList>
            <person name="Zou C."/>
            <person name="Miki D."/>
            <person name="Li D."/>
            <person name="Tang Q."/>
            <person name="Xiao L."/>
            <person name="Rajput S."/>
            <person name="Deng P."/>
            <person name="Jia W."/>
            <person name="Huang R."/>
            <person name="Zhang M."/>
            <person name="Sun Y."/>
            <person name="Hu J."/>
            <person name="Fu X."/>
            <person name="Schnable P.S."/>
            <person name="Li F."/>
            <person name="Zhang H."/>
            <person name="Feng B."/>
            <person name="Zhu X."/>
            <person name="Liu R."/>
            <person name="Schnable J.C."/>
            <person name="Zhu J.-K."/>
            <person name="Zhang H."/>
        </authorList>
    </citation>
    <scope>NUCLEOTIDE SEQUENCE [LARGE SCALE GENOMIC DNA]</scope>
</reference>
<sequence length="281" mass="31231">MVGEVPAAAAAAAAAPPALELAWSPSSMTDANTEALVAQGLMPEKAISGWRSCFTEAFLLKDRTETVVSRSFYEKGFGLPSGAFFQGLLHYYGQEATHLKPNTITQIATFIHLCEGFLGIAPYINLWRALYHLRVYPNKYTPDEVGGAAFSLRQGGKYPEAIFKDNNKRWAEEWFVVANSTPGLLPRTSLPPVLNARWEEKPTEEEMVEVEVLLTELQKLMAQKLTGAAVALSFVKRLTHMQNRKVSRSEAHKRVTLIVSGEVRDKGCPKAYYLKRPTTKL</sequence>